<accession>A0AAD5KR10</accession>
<comment type="caution">
    <text evidence="1">The sequence shown here is derived from an EMBL/GenBank/DDBJ whole genome shotgun (WGS) entry which is preliminary data.</text>
</comment>
<evidence type="ECO:0000313" key="2">
    <source>
        <dbReference type="Proteomes" id="UP000820818"/>
    </source>
</evidence>
<dbReference type="Proteomes" id="UP000820818">
    <property type="component" value="Linkage Group LG6"/>
</dbReference>
<name>A0AAD5KR10_9CRUS</name>
<dbReference type="AlphaFoldDB" id="A0AAD5KR10"/>
<dbReference type="EMBL" id="WJBH02000006">
    <property type="protein sequence ID" value="KAI9557182.1"/>
    <property type="molecule type" value="Genomic_DNA"/>
</dbReference>
<protein>
    <submittedName>
        <fullName evidence="1">Uncharacterized protein</fullName>
    </submittedName>
</protein>
<sequence>MIGKGLGLGSWTEVLIAAPRLDKSLRCITVASMDFNVARLKMSSLAAGVCDRLGRRVSWSRTCSCIVFSWIWLTSIFVFRPSI</sequence>
<proteinExistence type="predicted"/>
<gene>
    <name evidence="1" type="ORF">GHT06_016992</name>
</gene>
<keyword evidence="2" id="KW-1185">Reference proteome</keyword>
<reference evidence="1 2" key="1">
    <citation type="submission" date="2022-05" db="EMBL/GenBank/DDBJ databases">
        <title>A multi-omics perspective on studying reproductive biology in Daphnia sinensis.</title>
        <authorList>
            <person name="Jia J."/>
        </authorList>
    </citation>
    <scope>NUCLEOTIDE SEQUENCE [LARGE SCALE GENOMIC DNA]</scope>
    <source>
        <strain evidence="1 2">WSL</strain>
    </source>
</reference>
<evidence type="ECO:0000313" key="1">
    <source>
        <dbReference type="EMBL" id="KAI9557182.1"/>
    </source>
</evidence>
<organism evidence="1 2">
    <name type="scientific">Daphnia sinensis</name>
    <dbReference type="NCBI Taxonomy" id="1820382"/>
    <lineage>
        <taxon>Eukaryota</taxon>
        <taxon>Metazoa</taxon>
        <taxon>Ecdysozoa</taxon>
        <taxon>Arthropoda</taxon>
        <taxon>Crustacea</taxon>
        <taxon>Branchiopoda</taxon>
        <taxon>Diplostraca</taxon>
        <taxon>Cladocera</taxon>
        <taxon>Anomopoda</taxon>
        <taxon>Daphniidae</taxon>
        <taxon>Daphnia</taxon>
        <taxon>Daphnia similis group</taxon>
    </lineage>
</organism>